<name>A0A7H9HLX7_9SACH</name>
<feature type="transmembrane region" description="Helical" evidence="6">
    <location>
        <begin position="292"/>
        <end position="311"/>
    </location>
</feature>
<organism evidence="8 9">
    <name type="scientific">Torulaspora globosa</name>
    <dbReference type="NCBI Taxonomy" id="48254"/>
    <lineage>
        <taxon>Eukaryota</taxon>
        <taxon>Fungi</taxon>
        <taxon>Dikarya</taxon>
        <taxon>Ascomycota</taxon>
        <taxon>Saccharomycotina</taxon>
        <taxon>Saccharomycetes</taxon>
        <taxon>Saccharomycetales</taxon>
        <taxon>Saccharomycetaceae</taxon>
        <taxon>Torulaspora</taxon>
    </lineage>
</organism>
<dbReference type="Gene3D" id="3.40.30.10">
    <property type="entry name" value="Glutaredoxin"/>
    <property type="match status" value="1"/>
</dbReference>
<dbReference type="AlphaFoldDB" id="A0A7H9HLX7"/>
<keyword evidence="4 6" id="KW-1133">Transmembrane helix</keyword>
<keyword evidence="3 6" id="KW-0812">Transmembrane</keyword>
<dbReference type="InterPro" id="IPR036249">
    <property type="entry name" value="Thioredoxin-like_sf"/>
</dbReference>
<dbReference type="Pfam" id="PF04756">
    <property type="entry name" value="OST3_OST6"/>
    <property type="match status" value="1"/>
</dbReference>
<protein>
    <submittedName>
        <fullName evidence="8">Uncharacterized protein</fullName>
    </submittedName>
</protein>
<comment type="subcellular location">
    <subcellularLocation>
        <location evidence="1">Endoplasmic reticulum membrane</location>
        <topology evidence="1">Multi-pass membrane protein</topology>
    </subcellularLocation>
</comment>
<reference evidence="8 9" key="1">
    <citation type="submission" date="2020-06" db="EMBL/GenBank/DDBJ databases">
        <title>The yeast mating-type switching endonuclease HO is a domesticated member of an unorthodox homing genetic element family.</title>
        <authorList>
            <person name="Coughlan A.Y."/>
            <person name="Lombardi L."/>
            <person name="Braun-Galleani S."/>
            <person name="Martos A.R."/>
            <person name="Galeote V."/>
            <person name="Bigey F."/>
            <person name="Dequin S."/>
            <person name="Byrne K.P."/>
            <person name="Wolfe K.H."/>
        </authorList>
    </citation>
    <scope>NUCLEOTIDE SEQUENCE [LARGE SCALE GENOMIC DNA]</scope>
    <source>
        <strain evidence="8 9">CBS2947</strain>
    </source>
</reference>
<dbReference type="PANTHER" id="PTHR12692:SF3">
    <property type="entry name" value="DOLICHYL-DIPHOSPHOOLIGOSACCHARIDE--PROTEIN GLYCOSYLTRANSFERASE SUBUNIT OST6"/>
    <property type="match status" value="1"/>
</dbReference>
<sequence>MQLNQIWFLWFTILFQEVSYALLDVSEVVSLEDSNGVIRVTDDNYKELSQGLPDYYAVLFITTSKSNKQGLICEMCNGFEPIFQKVSLATHQQVPDSKVLFLKVDVSENTKFVQDLGLTTIPHVLIFPPPQEGDQFSWQKSAFYQYEMSANSVRTPLHFADFLAKVLKVYIGIKEDFEYREFAIYFAIFVIVFSVFKRKVLPLITNKSKFFSMLLSFAILMLSITGYKFTQMNSIPFIARDPKGQIMYFSGGMGWQFGIEIFTVSTMYIAMGAMTVFLIMSPKSTQETKTASLRNTILACVICYIFSYFIGCFKIKNPEYPFAY</sequence>
<evidence type="ECO:0000256" key="6">
    <source>
        <dbReference type="SAM" id="Phobius"/>
    </source>
</evidence>
<accession>A0A7H9HLX7</accession>
<dbReference type="CDD" id="cd02947">
    <property type="entry name" value="TRX_family"/>
    <property type="match status" value="1"/>
</dbReference>
<proteinExistence type="inferred from homology"/>
<keyword evidence="5 6" id="KW-0472">Membrane</keyword>
<dbReference type="GO" id="GO:0008250">
    <property type="term" value="C:oligosaccharyltransferase complex"/>
    <property type="evidence" value="ECO:0007669"/>
    <property type="project" value="TreeGrafter"/>
</dbReference>
<evidence type="ECO:0000256" key="3">
    <source>
        <dbReference type="ARBA" id="ARBA00022692"/>
    </source>
</evidence>
<evidence type="ECO:0000256" key="2">
    <source>
        <dbReference type="ARBA" id="ARBA00009561"/>
    </source>
</evidence>
<dbReference type="GO" id="GO:0018279">
    <property type="term" value="P:protein N-linked glycosylation via asparagine"/>
    <property type="evidence" value="ECO:0007669"/>
    <property type="project" value="TreeGrafter"/>
</dbReference>
<evidence type="ECO:0000313" key="8">
    <source>
        <dbReference type="EMBL" id="QLQ78319.1"/>
    </source>
</evidence>
<evidence type="ECO:0000313" key="9">
    <source>
        <dbReference type="Proteomes" id="UP000510647"/>
    </source>
</evidence>
<keyword evidence="7" id="KW-0732">Signal</keyword>
<dbReference type="InterPro" id="IPR021149">
    <property type="entry name" value="OligosaccharylTrfase_OST3/OST6"/>
</dbReference>
<comment type="similarity">
    <text evidence="2">Belongs to the OST3/OST6 family.</text>
</comment>
<evidence type="ECO:0000256" key="1">
    <source>
        <dbReference type="ARBA" id="ARBA00004477"/>
    </source>
</evidence>
<gene>
    <name evidence="8" type="ORF">HG537_0A05660</name>
</gene>
<feature type="transmembrane region" description="Helical" evidence="6">
    <location>
        <begin position="210"/>
        <end position="227"/>
    </location>
</feature>
<evidence type="ECO:0000256" key="7">
    <source>
        <dbReference type="SAM" id="SignalP"/>
    </source>
</evidence>
<dbReference type="PANTHER" id="PTHR12692">
    <property type="entry name" value="DOLICHYL-DIPHOSPHOOLIGOSACCHARIDE--PROTEIN GLYCOSYLTRANSFERASE-RELATED"/>
    <property type="match status" value="1"/>
</dbReference>
<dbReference type="SUPFAM" id="SSF52833">
    <property type="entry name" value="Thioredoxin-like"/>
    <property type="match status" value="1"/>
</dbReference>
<evidence type="ECO:0000256" key="4">
    <source>
        <dbReference type="ARBA" id="ARBA00022989"/>
    </source>
</evidence>
<feature type="signal peptide" evidence="7">
    <location>
        <begin position="1"/>
        <end position="21"/>
    </location>
</feature>
<evidence type="ECO:0000256" key="5">
    <source>
        <dbReference type="ARBA" id="ARBA00023136"/>
    </source>
</evidence>
<feature type="transmembrane region" description="Helical" evidence="6">
    <location>
        <begin position="257"/>
        <end position="280"/>
    </location>
</feature>
<feature type="transmembrane region" description="Helical" evidence="6">
    <location>
        <begin position="182"/>
        <end position="198"/>
    </location>
</feature>
<dbReference type="Proteomes" id="UP000510647">
    <property type="component" value="Chromosome 1"/>
</dbReference>
<dbReference type="OrthoDB" id="67566at2759"/>
<dbReference type="EMBL" id="CP059267">
    <property type="protein sequence ID" value="QLQ78319.1"/>
    <property type="molecule type" value="Genomic_DNA"/>
</dbReference>
<keyword evidence="9" id="KW-1185">Reference proteome</keyword>
<feature type="chain" id="PRO_5028894113" evidence="7">
    <location>
        <begin position="22"/>
        <end position="324"/>
    </location>
</feature>